<dbReference type="SUPFAM" id="SSF53223">
    <property type="entry name" value="Aminoacid dehydrogenase-like, N-terminal domain"/>
    <property type="match status" value="1"/>
</dbReference>
<gene>
    <name evidence="8" type="primary">aroE</name>
    <name evidence="12" type="ORF">IAA60_07925</name>
</gene>
<evidence type="ECO:0000256" key="5">
    <source>
        <dbReference type="ARBA" id="ARBA00023002"/>
    </source>
</evidence>
<dbReference type="InterPro" id="IPR013708">
    <property type="entry name" value="Shikimate_DH-bd_N"/>
</dbReference>
<feature type="binding site" evidence="8">
    <location>
        <position position="247"/>
    </location>
    <ligand>
        <name>NADP(+)</name>
        <dbReference type="ChEBI" id="CHEBI:58349"/>
    </ligand>
</feature>
<feature type="binding site" evidence="8">
    <location>
        <position position="105"/>
    </location>
    <ligand>
        <name>shikimate</name>
        <dbReference type="ChEBI" id="CHEBI:36208"/>
    </ligand>
</feature>
<feature type="active site" description="Proton acceptor" evidence="8">
    <location>
        <position position="69"/>
    </location>
</feature>
<dbReference type="GO" id="GO:0019632">
    <property type="term" value="P:shikimate metabolic process"/>
    <property type="evidence" value="ECO:0007669"/>
    <property type="project" value="InterPro"/>
</dbReference>
<feature type="binding site" evidence="8">
    <location>
        <position position="90"/>
    </location>
    <ligand>
        <name>shikimate</name>
        <dbReference type="ChEBI" id="CHEBI:36208"/>
    </ligand>
</feature>
<reference evidence="12" key="2">
    <citation type="journal article" date="2021" name="PeerJ">
        <title>Extensive microbial diversity within the chicken gut microbiome revealed by metagenomics and culture.</title>
        <authorList>
            <person name="Gilroy R."/>
            <person name="Ravi A."/>
            <person name="Getino M."/>
            <person name="Pursley I."/>
            <person name="Horton D.L."/>
            <person name="Alikhan N.F."/>
            <person name="Baker D."/>
            <person name="Gharbi K."/>
            <person name="Hall N."/>
            <person name="Watson M."/>
            <person name="Adriaenssens E.M."/>
            <person name="Foster-Nyarko E."/>
            <person name="Jarju S."/>
            <person name="Secka A."/>
            <person name="Antonio M."/>
            <person name="Oren A."/>
            <person name="Chaudhuri R.R."/>
            <person name="La Ragione R."/>
            <person name="Hildebrand F."/>
            <person name="Pallen M.J."/>
        </authorList>
    </citation>
    <scope>NUCLEOTIDE SEQUENCE</scope>
    <source>
        <strain evidence="12">CHK181-108</strain>
    </source>
</reference>
<dbReference type="SUPFAM" id="SSF51735">
    <property type="entry name" value="NAD(P)-binding Rossmann-fold domains"/>
    <property type="match status" value="1"/>
</dbReference>
<dbReference type="Proteomes" id="UP000824165">
    <property type="component" value="Unassembled WGS sequence"/>
</dbReference>
<comment type="subunit">
    <text evidence="8">Homodimer.</text>
</comment>
<dbReference type="GO" id="GO:0004764">
    <property type="term" value="F:shikimate 3-dehydrogenase (NADP+) activity"/>
    <property type="evidence" value="ECO:0007669"/>
    <property type="project" value="UniProtKB-UniRule"/>
</dbReference>
<evidence type="ECO:0000256" key="1">
    <source>
        <dbReference type="ARBA" id="ARBA00004871"/>
    </source>
</evidence>
<accession>A0A9D1KQM2</accession>
<feature type="binding site" evidence="8">
    <location>
        <position position="81"/>
    </location>
    <ligand>
        <name>NADP(+)</name>
        <dbReference type="ChEBI" id="CHEBI:58349"/>
    </ligand>
</feature>
<feature type="binding site" evidence="8">
    <location>
        <position position="226"/>
    </location>
    <ligand>
        <name>shikimate</name>
        <dbReference type="ChEBI" id="CHEBI:36208"/>
    </ligand>
</feature>
<evidence type="ECO:0000256" key="7">
    <source>
        <dbReference type="ARBA" id="ARBA00049442"/>
    </source>
</evidence>
<dbReference type="GO" id="GO:0009073">
    <property type="term" value="P:aromatic amino acid family biosynthetic process"/>
    <property type="evidence" value="ECO:0007669"/>
    <property type="project" value="UniProtKB-KW"/>
</dbReference>
<dbReference type="Pfam" id="PF08501">
    <property type="entry name" value="Shikimate_dh_N"/>
    <property type="match status" value="1"/>
</dbReference>
<evidence type="ECO:0000259" key="11">
    <source>
        <dbReference type="Pfam" id="PF18317"/>
    </source>
</evidence>
<dbReference type="Pfam" id="PF18317">
    <property type="entry name" value="SDH_C"/>
    <property type="match status" value="1"/>
</dbReference>
<evidence type="ECO:0000259" key="9">
    <source>
        <dbReference type="Pfam" id="PF01488"/>
    </source>
</evidence>
<dbReference type="EMBL" id="DVLU01000080">
    <property type="protein sequence ID" value="HIT85815.1"/>
    <property type="molecule type" value="Genomic_DNA"/>
</dbReference>
<feature type="domain" description="Shikimate dehydrogenase substrate binding N-terminal" evidence="10">
    <location>
        <begin position="12"/>
        <end position="92"/>
    </location>
</feature>
<dbReference type="Pfam" id="PF01488">
    <property type="entry name" value="Shikimate_DH"/>
    <property type="match status" value="1"/>
</dbReference>
<dbReference type="HAMAP" id="MF_00222">
    <property type="entry name" value="Shikimate_DH_AroE"/>
    <property type="match status" value="1"/>
</dbReference>
<keyword evidence="6 8" id="KW-0057">Aromatic amino acid biosynthesis</keyword>
<keyword evidence="3 8" id="KW-0028">Amino-acid biosynthesis</keyword>
<reference evidence="12" key="1">
    <citation type="submission" date="2020-10" db="EMBL/GenBank/DDBJ databases">
        <authorList>
            <person name="Gilroy R."/>
        </authorList>
    </citation>
    <scope>NUCLEOTIDE SEQUENCE</scope>
    <source>
        <strain evidence="12">CHK181-108</strain>
    </source>
</reference>
<evidence type="ECO:0000313" key="13">
    <source>
        <dbReference type="Proteomes" id="UP000824165"/>
    </source>
</evidence>
<name>A0A9D1KQM2_9FIRM</name>
<evidence type="ECO:0000256" key="3">
    <source>
        <dbReference type="ARBA" id="ARBA00022605"/>
    </source>
</evidence>
<dbReference type="GO" id="GO:0009423">
    <property type="term" value="P:chorismate biosynthetic process"/>
    <property type="evidence" value="ECO:0007669"/>
    <property type="project" value="UniProtKB-UniRule"/>
</dbReference>
<dbReference type="InterPro" id="IPR041121">
    <property type="entry name" value="SDH_C"/>
</dbReference>
<dbReference type="GO" id="GO:0050661">
    <property type="term" value="F:NADP binding"/>
    <property type="evidence" value="ECO:0007669"/>
    <property type="project" value="InterPro"/>
</dbReference>
<comment type="function">
    <text evidence="8">Involved in the biosynthesis of the chorismate, which leads to the biosynthesis of aromatic amino acids. Catalyzes the reversible NADPH linked reduction of 3-dehydroshikimate (DHSA) to yield shikimate (SA).</text>
</comment>
<dbReference type="Gene3D" id="3.40.50.720">
    <property type="entry name" value="NAD(P)-binding Rossmann-like Domain"/>
    <property type="match status" value="1"/>
</dbReference>
<feature type="domain" description="Quinate/shikimate 5-dehydrogenase/glutamyl-tRNA reductase" evidence="9">
    <location>
        <begin position="118"/>
        <end position="192"/>
    </location>
</feature>
<evidence type="ECO:0000256" key="4">
    <source>
        <dbReference type="ARBA" id="ARBA00022857"/>
    </source>
</evidence>
<dbReference type="PANTHER" id="PTHR21089:SF1">
    <property type="entry name" value="BIFUNCTIONAL 3-DEHYDROQUINATE DEHYDRATASE_SHIKIMATE DEHYDROGENASE, CHLOROPLASTIC"/>
    <property type="match status" value="1"/>
</dbReference>
<comment type="catalytic activity">
    <reaction evidence="7 8">
        <text>shikimate + NADP(+) = 3-dehydroshikimate + NADPH + H(+)</text>
        <dbReference type="Rhea" id="RHEA:17737"/>
        <dbReference type="ChEBI" id="CHEBI:15378"/>
        <dbReference type="ChEBI" id="CHEBI:16630"/>
        <dbReference type="ChEBI" id="CHEBI:36208"/>
        <dbReference type="ChEBI" id="CHEBI:57783"/>
        <dbReference type="ChEBI" id="CHEBI:58349"/>
        <dbReference type="EC" id="1.1.1.25"/>
    </reaction>
</comment>
<proteinExistence type="inferred from homology"/>
<dbReference type="InterPro" id="IPR006151">
    <property type="entry name" value="Shikm_DH/Glu-tRNA_Rdtase"/>
</dbReference>
<evidence type="ECO:0000313" key="12">
    <source>
        <dbReference type="EMBL" id="HIT85815.1"/>
    </source>
</evidence>
<evidence type="ECO:0000256" key="8">
    <source>
        <dbReference type="HAMAP-Rule" id="MF_00222"/>
    </source>
</evidence>
<feature type="binding site" evidence="8">
    <location>
        <begin position="129"/>
        <end position="133"/>
    </location>
    <ligand>
        <name>NADP(+)</name>
        <dbReference type="ChEBI" id="CHEBI:58349"/>
    </ligand>
</feature>
<dbReference type="NCBIfam" id="NF001319">
    <property type="entry name" value="PRK00258.3-3"/>
    <property type="match status" value="1"/>
</dbReference>
<dbReference type="Gene3D" id="3.40.50.10860">
    <property type="entry name" value="Leucine Dehydrogenase, chain A, domain 1"/>
    <property type="match status" value="1"/>
</dbReference>
<dbReference type="EC" id="1.1.1.25" evidence="2 8"/>
<evidence type="ECO:0000256" key="2">
    <source>
        <dbReference type="ARBA" id="ARBA00012962"/>
    </source>
</evidence>
<dbReference type="InterPro" id="IPR046346">
    <property type="entry name" value="Aminoacid_DH-like_N_sf"/>
</dbReference>
<dbReference type="AlphaFoldDB" id="A0A9D1KQM2"/>
<dbReference type="GO" id="GO:0008652">
    <property type="term" value="P:amino acid biosynthetic process"/>
    <property type="evidence" value="ECO:0007669"/>
    <property type="project" value="UniProtKB-KW"/>
</dbReference>
<organism evidence="12 13">
    <name type="scientific">Candidatus Ornithomonoglobus intestinigallinarum</name>
    <dbReference type="NCBI Taxonomy" id="2840894"/>
    <lineage>
        <taxon>Bacteria</taxon>
        <taxon>Bacillati</taxon>
        <taxon>Bacillota</taxon>
        <taxon>Clostridia</taxon>
        <taxon>Candidatus Ornithomonoglobus</taxon>
    </lineage>
</organism>
<sequence>MKTTAHTKQLGIIGDPVDHSFSPVMHNFISEITGNDYIYSAWRVTDVEHAVKGIRALGIRGVNVTAPHKKAVIPYLDEVDERAKLLGSVNTIVNTDGHLKGYNTDADGFYTSLEKSNIEIAGKHILIIGAGGVTEPVLIRFSYEKPASVTVINRTRQKAEALGERVFEKTGMKINTKLCREAFDVIINTTSAGMEPQLDALPTDAIDGVDVRDFLNERTAAADVIYNPDETLFLKEAKKRGAKTLNGLGMLIYQGIIAYELFTGAKLDDGIYGRIKSEVFMR</sequence>
<feature type="binding site" evidence="8">
    <location>
        <begin position="153"/>
        <end position="158"/>
    </location>
    <ligand>
        <name>NADP(+)</name>
        <dbReference type="ChEBI" id="CHEBI:58349"/>
    </ligand>
</feature>
<feature type="domain" description="SDH C-terminal" evidence="11">
    <location>
        <begin position="247"/>
        <end position="266"/>
    </location>
</feature>
<dbReference type="InterPro" id="IPR022893">
    <property type="entry name" value="Shikimate_DH_fam"/>
</dbReference>
<dbReference type="NCBIfam" id="TIGR00507">
    <property type="entry name" value="aroE"/>
    <property type="match status" value="1"/>
</dbReference>
<feature type="binding site" evidence="8">
    <location>
        <position position="254"/>
    </location>
    <ligand>
        <name>shikimate</name>
        <dbReference type="ChEBI" id="CHEBI:36208"/>
    </ligand>
</feature>
<feature type="binding site" evidence="8">
    <location>
        <position position="65"/>
    </location>
    <ligand>
        <name>shikimate</name>
        <dbReference type="ChEBI" id="CHEBI:36208"/>
    </ligand>
</feature>
<feature type="binding site" evidence="8">
    <location>
        <begin position="20"/>
        <end position="22"/>
    </location>
    <ligand>
        <name>shikimate</name>
        <dbReference type="ChEBI" id="CHEBI:36208"/>
    </ligand>
</feature>
<dbReference type="InterPro" id="IPR011342">
    <property type="entry name" value="Shikimate_DH"/>
</dbReference>
<keyword evidence="5 8" id="KW-0560">Oxidoreductase</keyword>
<dbReference type="InterPro" id="IPR036291">
    <property type="entry name" value="NAD(P)-bd_dom_sf"/>
</dbReference>
<feature type="binding site" evidence="8">
    <location>
        <position position="224"/>
    </location>
    <ligand>
        <name>NADP(+)</name>
        <dbReference type="ChEBI" id="CHEBI:58349"/>
    </ligand>
</feature>
<evidence type="ECO:0000259" key="10">
    <source>
        <dbReference type="Pfam" id="PF08501"/>
    </source>
</evidence>
<dbReference type="PANTHER" id="PTHR21089">
    <property type="entry name" value="SHIKIMATE DEHYDROGENASE"/>
    <property type="match status" value="1"/>
</dbReference>
<comment type="caution">
    <text evidence="12">The sequence shown here is derived from an EMBL/GenBank/DDBJ whole genome shotgun (WGS) entry which is preliminary data.</text>
</comment>
<comment type="similarity">
    <text evidence="8">Belongs to the shikimate dehydrogenase family.</text>
</comment>
<protein>
    <recommendedName>
        <fullName evidence="2 8">Shikimate dehydrogenase (NADP(+))</fullName>
        <shortName evidence="8">SDH</shortName>
        <ecNumber evidence="2 8">1.1.1.25</ecNumber>
    </recommendedName>
</protein>
<evidence type="ECO:0000256" key="6">
    <source>
        <dbReference type="ARBA" id="ARBA00023141"/>
    </source>
</evidence>
<keyword evidence="4 8" id="KW-0521">NADP</keyword>
<dbReference type="CDD" id="cd01065">
    <property type="entry name" value="NAD_bind_Shikimate_DH"/>
    <property type="match status" value="1"/>
</dbReference>
<comment type="pathway">
    <text evidence="1 8">Metabolic intermediate biosynthesis; chorismate biosynthesis; chorismate from D-erythrose 4-phosphate and phosphoenolpyruvate: step 4/7.</text>
</comment>